<organism evidence="2 3">
    <name type="scientific">Paenibacillus lemnae</name>
    <dbReference type="NCBI Taxonomy" id="1330551"/>
    <lineage>
        <taxon>Bacteria</taxon>
        <taxon>Bacillati</taxon>
        <taxon>Bacillota</taxon>
        <taxon>Bacilli</taxon>
        <taxon>Bacillales</taxon>
        <taxon>Paenibacillaceae</taxon>
        <taxon>Paenibacillus</taxon>
    </lineage>
</organism>
<comment type="caution">
    <text evidence="2">The sequence shown here is derived from an EMBL/GenBank/DDBJ whole genome shotgun (WGS) entry which is preliminary data.</text>
</comment>
<dbReference type="RefSeq" id="WP_169505871.1">
    <property type="nucleotide sequence ID" value="NZ_JABBPN010000014.1"/>
</dbReference>
<dbReference type="Proteomes" id="UP000565468">
    <property type="component" value="Unassembled WGS sequence"/>
</dbReference>
<feature type="domain" description="DUF402" evidence="1">
    <location>
        <begin position="52"/>
        <end position="162"/>
    </location>
</feature>
<dbReference type="PANTHER" id="PTHR41271">
    <property type="entry name" value="DUF402 DOMAIN-CONTAINING PROTEIN"/>
    <property type="match status" value="1"/>
</dbReference>
<protein>
    <submittedName>
        <fullName evidence="2">DUF402 domain-containing protein</fullName>
    </submittedName>
</protein>
<gene>
    <name evidence="2" type="ORF">HII30_15085</name>
</gene>
<sequence>MKRKFGDRANWRRITRRHFTSRYVEGEQFTGYLTLYTIYGLKEPLWKTYGRHTYRIADRGYSWLQYYPKDSHFIVTAMFDDKRRIVQWYIDICKKQGVTDQGVPWFDDLYLDVVVNKDGEVFLLDEDELEDALRRNDITRDDYRQAKVTAREVLRAIDAHEFPYFMMSLEHRDRLFHNGEFRRKKQ</sequence>
<accession>A0A848M7B9</accession>
<evidence type="ECO:0000259" key="1">
    <source>
        <dbReference type="Pfam" id="PF04167"/>
    </source>
</evidence>
<dbReference type="EMBL" id="JABBPN010000014">
    <property type="protein sequence ID" value="NMO97088.1"/>
    <property type="molecule type" value="Genomic_DNA"/>
</dbReference>
<reference evidence="2 3" key="1">
    <citation type="submission" date="2020-04" db="EMBL/GenBank/DDBJ databases">
        <title>Paenibacillus algicola sp. nov., a novel marine bacterium producing alginate lyase.</title>
        <authorList>
            <person name="Huang H."/>
        </authorList>
    </citation>
    <scope>NUCLEOTIDE SEQUENCE [LARGE SCALE GENOMIC DNA]</scope>
    <source>
        <strain evidence="2 3">L7-75</strain>
    </source>
</reference>
<dbReference type="Gene3D" id="2.40.380.10">
    <property type="entry name" value="FomD-like"/>
    <property type="match status" value="1"/>
</dbReference>
<dbReference type="InterPro" id="IPR035930">
    <property type="entry name" value="FomD-like_sf"/>
</dbReference>
<dbReference type="PANTHER" id="PTHR41271:SF1">
    <property type="entry name" value="DUF402 DOMAIN-CONTAINING PROTEIN"/>
    <property type="match status" value="1"/>
</dbReference>
<name>A0A848M7B9_PAELE</name>
<evidence type="ECO:0000313" key="3">
    <source>
        <dbReference type="Proteomes" id="UP000565468"/>
    </source>
</evidence>
<dbReference type="InterPro" id="IPR007295">
    <property type="entry name" value="DUF402"/>
</dbReference>
<dbReference type="Pfam" id="PF04167">
    <property type="entry name" value="DUF402"/>
    <property type="match status" value="1"/>
</dbReference>
<dbReference type="AlphaFoldDB" id="A0A848M7B9"/>
<evidence type="ECO:0000313" key="2">
    <source>
        <dbReference type="EMBL" id="NMO97088.1"/>
    </source>
</evidence>
<dbReference type="SUPFAM" id="SSF159234">
    <property type="entry name" value="FomD-like"/>
    <property type="match status" value="1"/>
</dbReference>
<proteinExistence type="predicted"/>
<keyword evidence="3" id="KW-1185">Reference proteome</keyword>